<dbReference type="EMBL" id="JASDCQ010000001">
    <property type="protein sequence ID" value="MDN3425696.1"/>
    <property type="molecule type" value="Genomic_DNA"/>
</dbReference>
<evidence type="ECO:0000313" key="8">
    <source>
        <dbReference type="Proteomes" id="UP001225873"/>
    </source>
</evidence>
<comment type="caution">
    <text evidence="7">The sequence shown here is derived from an EMBL/GenBank/DDBJ whole genome shotgun (WGS) entry which is preliminary data.</text>
</comment>
<comment type="pathway">
    <text evidence="4">Cofactor biosynthesis; (R)-pantothenate biosynthesis; (R)-pantoate from 3-methyl-2-oxobutanoate: step 2/2.</text>
</comment>
<dbReference type="InterPro" id="IPR013328">
    <property type="entry name" value="6PGD_dom2"/>
</dbReference>
<dbReference type="Pfam" id="PF08546">
    <property type="entry name" value="ApbA_C"/>
    <property type="match status" value="1"/>
</dbReference>
<accession>A0ABT7ZF37</accession>
<evidence type="ECO:0000256" key="1">
    <source>
        <dbReference type="ARBA" id="ARBA00007870"/>
    </source>
</evidence>
<evidence type="ECO:0000313" key="7">
    <source>
        <dbReference type="EMBL" id="MDN3425696.1"/>
    </source>
</evidence>
<comment type="similarity">
    <text evidence="1 4">Belongs to the ketopantoate reductase family.</text>
</comment>
<dbReference type="InterPro" id="IPR051402">
    <property type="entry name" value="KPR-Related"/>
</dbReference>
<comment type="function">
    <text evidence="4">Catalyzes the NADPH-dependent reduction of ketopantoate into pantoic acid.</text>
</comment>
<dbReference type="RefSeq" id="WP_290214034.1">
    <property type="nucleotide sequence ID" value="NZ_JASDCQ010000001.1"/>
</dbReference>
<feature type="domain" description="Ketopantoate reductase N-terminal" evidence="5">
    <location>
        <begin position="3"/>
        <end position="139"/>
    </location>
</feature>
<keyword evidence="4" id="KW-0566">Pantothenate biosynthesis</keyword>
<dbReference type="InterPro" id="IPR036291">
    <property type="entry name" value="NAD(P)-bd_dom_sf"/>
</dbReference>
<keyword evidence="3 4" id="KW-0560">Oxidoreductase</keyword>
<dbReference type="InterPro" id="IPR008927">
    <property type="entry name" value="6-PGluconate_DH-like_C_sf"/>
</dbReference>
<comment type="catalytic activity">
    <reaction evidence="4">
        <text>(R)-pantoate + NADP(+) = 2-dehydropantoate + NADPH + H(+)</text>
        <dbReference type="Rhea" id="RHEA:16233"/>
        <dbReference type="ChEBI" id="CHEBI:11561"/>
        <dbReference type="ChEBI" id="CHEBI:15378"/>
        <dbReference type="ChEBI" id="CHEBI:15980"/>
        <dbReference type="ChEBI" id="CHEBI:57783"/>
        <dbReference type="ChEBI" id="CHEBI:58349"/>
        <dbReference type="EC" id="1.1.1.169"/>
    </reaction>
</comment>
<dbReference type="SUPFAM" id="SSF51735">
    <property type="entry name" value="NAD(P)-binding Rossmann-fold domains"/>
    <property type="match status" value="1"/>
</dbReference>
<evidence type="ECO:0000256" key="4">
    <source>
        <dbReference type="RuleBase" id="RU362068"/>
    </source>
</evidence>
<dbReference type="InterPro" id="IPR013332">
    <property type="entry name" value="KPR_N"/>
</dbReference>
<keyword evidence="2 4" id="KW-0521">NADP</keyword>
<proteinExistence type="inferred from homology"/>
<dbReference type="Proteomes" id="UP001225873">
    <property type="component" value="Unassembled WGS sequence"/>
</dbReference>
<dbReference type="NCBIfam" id="TIGR00745">
    <property type="entry name" value="apbA_panE"/>
    <property type="match status" value="1"/>
</dbReference>
<evidence type="ECO:0000256" key="2">
    <source>
        <dbReference type="ARBA" id="ARBA00022857"/>
    </source>
</evidence>
<dbReference type="SUPFAM" id="SSF48179">
    <property type="entry name" value="6-phosphogluconate dehydrogenase C-terminal domain-like"/>
    <property type="match status" value="1"/>
</dbReference>
<dbReference type="PANTHER" id="PTHR21708">
    <property type="entry name" value="PROBABLE 2-DEHYDROPANTOATE 2-REDUCTASE"/>
    <property type="match status" value="1"/>
</dbReference>
<keyword evidence="8" id="KW-1185">Reference proteome</keyword>
<reference evidence="7 8" key="1">
    <citation type="submission" date="2023-03" db="EMBL/GenBank/DDBJ databases">
        <authorList>
            <person name="Uniacke-Lowe S."/>
            <person name="Ross P."/>
            <person name="Hill C."/>
        </authorList>
    </citation>
    <scope>NUCLEOTIDE SEQUENCE [LARGE SCALE GENOMIC DNA]</scope>
    <source>
        <strain evidence="7 8">APC 4016</strain>
    </source>
</reference>
<evidence type="ECO:0000259" key="6">
    <source>
        <dbReference type="Pfam" id="PF08546"/>
    </source>
</evidence>
<evidence type="ECO:0000259" key="5">
    <source>
        <dbReference type="Pfam" id="PF02558"/>
    </source>
</evidence>
<name>A0ABT7ZF37_9BACL</name>
<evidence type="ECO:0000256" key="3">
    <source>
        <dbReference type="ARBA" id="ARBA00023002"/>
    </source>
</evidence>
<dbReference type="Gene3D" id="1.10.1040.10">
    <property type="entry name" value="N-(1-d-carboxylethyl)-l-norvaline Dehydrogenase, domain 2"/>
    <property type="match status" value="1"/>
</dbReference>
<dbReference type="PANTHER" id="PTHR21708:SF26">
    <property type="entry name" value="2-DEHYDROPANTOATE 2-REDUCTASE"/>
    <property type="match status" value="1"/>
</dbReference>
<dbReference type="InterPro" id="IPR003710">
    <property type="entry name" value="ApbA"/>
</dbReference>
<organism evidence="7 8">
    <name type="scientific">Planococcus notacanthi</name>
    <dbReference type="NCBI Taxonomy" id="3035188"/>
    <lineage>
        <taxon>Bacteria</taxon>
        <taxon>Bacillati</taxon>
        <taxon>Bacillota</taxon>
        <taxon>Bacilli</taxon>
        <taxon>Bacillales</taxon>
        <taxon>Caryophanaceae</taxon>
        <taxon>Planococcus</taxon>
    </lineage>
</organism>
<gene>
    <name evidence="7" type="ORF">QMA01_00215</name>
</gene>
<sequence>MNIAVVGVGALGTIVGAMLNSKGIKADLVDDYQDNINGIREKGLQVVGNIEVKATGEAYHIDELDKQYDLVLLLTKQFENEKILTKLLPHLHADSIVCTLQNGAPEEKVAEFVGKERTIGGAVGFGATWLGPGVSELTSELKVLENFAFEIGETNGEITERIKKVNEILQHVGGSEIMDNLPGVRWSKILMNAAFSGMSAALGCTYGEVMDDPRGHWCLVHIADETIRVAEAQGIKFVEMQGVDFSDLRLKDDSPEEVLNKFPFMKEVWGRHRKLKASMLQDLEKGRTTEITHINGVVSDKGKELGIPTPFNDTVVRLVKQKEANKEVVTPEYIDEFFKKVDSSVV</sequence>
<dbReference type="Gene3D" id="3.40.50.720">
    <property type="entry name" value="NAD(P)-binding Rossmann-like Domain"/>
    <property type="match status" value="1"/>
</dbReference>
<dbReference type="EC" id="1.1.1.169" evidence="4"/>
<feature type="domain" description="Ketopantoate reductase C-terminal" evidence="6">
    <location>
        <begin position="183"/>
        <end position="323"/>
    </location>
</feature>
<dbReference type="Pfam" id="PF02558">
    <property type="entry name" value="ApbA"/>
    <property type="match status" value="1"/>
</dbReference>
<dbReference type="InterPro" id="IPR013752">
    <property type="entry name" value="KPA_reductase"/>
</dbReference>
<protein>
    <recommendedName>
        <fullName evidence="4">2-dehydropantoate 2-reductase</fullName>
        <ecNumber evidence="4">1.1.1.169</ecNumber>
    </recommendedName>
    <alternativeName>
        <fullName evidence="4">Ketopantoate reductase</fullName>
    </alternativeName>
</protein>